<sequence>MNVLITGGAGFIGANFVHQTLVRHPDAKVTVLDKLTYAGNKGALADLGERV</sequence>
<name>W1YIN0_9ZZZZ</name>
<accession>W1YIN0</accession>
<dbReference type="InterPro" id="IPR036291">
    <property type="entry name" value="NAD(P)-bd_dom_sf"/>
</dbReference>
<gene>
    <name evidence="2" type="ORF">Q604_UNBC03819G0001</name>
</gene>
<reference evidence="2" key="1">
    <citation type="submission" date="2013-12" db="EMBL/GenBank/DDBJ databases">
        <title>A Varibaculum cambriense genome reconstructed from a premature infant gut community with otherwise low bacterial novelty that shifts toward anaerobic metabolism during the third week of life.</title>
        <authorList>
            <person name="Brown C.T."/>
            <person name="Sharon I."/>
            <person name="Thomas B.C."/>
            <person name="Castelle C.J."/>
            <person name="Morowitz M.J."/>
            <person name="Banfield J.F."/>
        </authorList>
    </citation>
    <scope>NUCLEOTIDE SEQUENCE</scope>
</reference>
<organism evidence="2">
    <name type="scientific">human gut metagenome</name>
    <dbReference type="NCBI Taxonomy" id="408170"/>
    <lineage>
        <taxon>unclassified sequences</taxon>
        <taxon>metagenomes</taxon>
        <taxon>organismal metagenomes</taxon>
    </lineage>
</organism>
<feature type="domain" description="NAD-dependent epimerase/dehydratase" evidence="1">
    <location>
        <begin position="3"/>
        <end position="47"/>
    </location>
</feature>
<feature type="non-terminal residue" evidence="2">
    <location>
        <position position="51"/>
    </location>
</feature>
<proteinExistence type="predicted"/>
<dbReference type="Pfam" id="PF01370">
    <property type="entry name" value="Epimerase"/>
    <property type="match status" value="1"/>
</dbReference>
<evidence type="ECO:0000313" key="2">
    <source>
        <dbReference type="EMBL" id="ETJ42216.1"/>
    </source>
</evidence>
<dbReference type="Gene3D" id="3.40.50.720">
    <property type="entry name" value="NAD(P)-binding Rossmann-like Domain"/>
    <property type="match status" value="1"/>
</dbReference>
<evidence type="ECO:0000259" key="1">
    <source>
        <dbReference type="Pfam" id="PF01370"/>
    </source>
</evidence>
<protein>
    <submittedName>
        <fullName evidence="2">dTDP-glucose 4,6-dehydratase</fullName>
    </submittedName>
</protein>
<dbReference type="SUPFAM" id="SSF51735">
    <property type="entry name" value="NAD(P)-binding Rossmann-fold domains"/>
    <property type="match status" value="1"/>
</dbReference>
<comment type="caution">
    <text evidence="2">The sequence shown here is derived from an EMBL/GenBank/DDBJ whole genome shotgun (WGS) entry which is preliminary data.</text>
</comment>
<dbReference type="AlphaFoldDB" id="W1YIN0"/>
<dbReference type="EMBL" id="AZMM01003819">
    <property type="protein sequence ID" value="ETJ42216.1"/>
    <property type="molecule type" value="Genomic_DNA"/>
</dbReference>
<dbReference type="InterPro" id="IPR001509">
    <property type="entry name" value="Epimerase_deHydtase"/>
</dbReference>